<dbReference type="OrthoDB" id="5297990at2"/>
<dbReference type="Gene3D" id="3.30.750.24">
    <property type="entry name" value="STAS domain"/>
    <property type="match status" value="1"/>
</dbReference>
<evidence type="ECO:0000313" key="3">
    <source>
        <dbReference type="Proteomes" id="UP000254794"/>
    </source>
</evidence>
<dbReference type="InterPro" id="IPR036513">
    <property type="entry name" value="STAS_dom_sf"/>
</dbReference>
<dbReference type="EMBL" id="UGOD01000001">
    <property type="protein sequence ID" value="STX51156.1"/>
    <property type="molecule type" value="Genomic_DNA"/>
</dbReference>
<dbReference type="SUPFAM" id="SSF52091">
    <property type="entry name" value="SpoIIaa-like"/>
    <property type="match status" value="1"/>
</dbReference>
<sequence>MADSSFKASKCLTFSVIETERKRLLNYCRANKGLTLTINLEEVSLCDSAGLAFLIEFKRLARKYKKQSNLEGMRESILALAEFCGVADMLADEGRLAEGP</sequence>
<reference evidence="2 3" key="1">
    <citation type="submission" date="2018-06" db="EMBL/GenBank/DDBJ databases">
        <authorList>
            <consortium name="Pathogen Informatics"/>
            <person name="Doyle S."/>
        </authorList>
    </citation>
    <scope>NUCLEOTIDE SEQUENCE [LARGE SCALE GENOMIC DNA]</scope>
    <source>
        <strain evidence="2 3">NCTC13316</strain>
    </source>
</reference>
<dbReference type="InterPro" id="IPR058548">
    <property type="entry name" value="MlaB-like_STAS"/>
</dbReference>
<dbReference type="Pfam" id="PF13466">
    <property type="entry name" value="STAS_2"/>
    <property type="match status" value="1"/>
</dbReference>
<organism evidence="2 3">
    <name type="scientific">Legionella busanensis</name>
    <dbReference type="NCBI Taxonomy" id="190655"/>
    <lineage>
        <taxon>Bacteria</taxon>
        <taxon>Pseudomonadati</taxon>
        <taxon>Pseudomonadota</taxon>
        <taxon>Gammaproteobacteria</taxon>
        <taxon>Legionellales</taxon>
        <taxon>Legionellaceae</taxon>
        <taxon>Legionella</taxon>
    </lineage>
</organism>
<protein>
    <submittedName>
        <fullName evidence="2">Anti-anti-sigma factor</fullName>
    </submittedName>
</protein>
<dbReference type="AlphaFoldDB" id="A0A378JIM1"/>
<name>A0A378JIM1_9GAMM</name>
<dbReference type="Proteomes" id="UP000254794">
    <property type="component" value="Unassembled WGS sequence"/>
</dbReference>
<keyword evidence="3" id="KW-1185">Reference proteome</keyword>
<proteinExistence type="predicted"/>
<accession>A0A378JIM1</accession>
<feature type="domain" description="STAS" evidence="1">
    <location>
        <begin position="12"/>
        <end position="100"/>
    </location>
</feature>
<dbReference type="RefSeq" id="WP_115330807.1">
    <property type="nucleotide sequence ID" value="NZ_CAAAHP010000001.1"/>
</dbReference>
<evidence type="ECO:0000313" key="2">
    <source>
        <dbReference type="EMBL" id="STX51156.1"/>
    </source>
</evidence>
<gene>
    <name evidence="2" type="ORF">NCTC13316_01248</name>
</gene>
<evidence type="ECO:0000259" key="1">
    <source>
        <dbReference type="PROSITE" id="PS50801"/>
    </source>
</evidence>
<dbReference type="InterPro" id="IPR002645">
    <property type="entry name" value="STAS_dom"/>
</dbReference>
<dbReference type="PROSITE" id="PS50801">
    <property type="entry name" value="STAS"/>
    <property type="match status" value="1"/>
</dbReference>